<sequence length="45" mass="5036">MSYISVLFGWMPLPLELLCKGVVAIFSLIGAIRIITLIKNMIPFL</sequence>
<gene>
    <name evidence="2" type="ORF">KL86CLO1_11112</name>
</gene>
<protein>
    <submittedName>
        <fullName evidence="2">Uncharacterized protein</fullName>
    </submittedName>
</protein>
<keyword evidence="1" id="KW-0472">Membrane</keyword>
<evidence type="ECO:0000313" key="2">
    <source>
        <dbReference type="EMBL" id="SBV98964.1"/>
    </source>
</evidence>
<accession>A0A212JHQ9</accession>
<keyword evidence="1" id="KW-1133">Transmembrane helix</keyword>
<evidence type="ECO:0000256" key="1">
    <source>
        <dbReference type="SAM" id="Phobius"/>
    </source>
</evidence>
<name>A0A212JHQ9_9FIRM</name>
<reference evidence="2" key="1">
    <citation type="submission" date="2016-04" db="EMBL/GenBank/DDBJ databases">
        <authorList>
            <person name="Evans L.H."/>
            <person name="Alamgir A."/>
            <person name="Owens N."/>
            <person name="Weber N.D."/>
            <person name="Virtaneva K."/>
            <person name="Barbian K."/>
            <person name="Babar A."/>
            <person name="Rosenke K."/>
        </authorList>
    </citation>
    <scope>NUCLEOTIDE SEQUENCE</scope>
    <source>
        <strain evidence="2">86</strain>
    </source>
</reference>
<feature type="transmembrane region" description="Helical" evidence="1">
    <location>
        <begin position="20"/>
        <end position="38"/>
    </location>
</feature>
<dbReference type="EMBL" id="FLUN01000001">
    <property type="protein sequence ID" value="SBV98964.1"/>
    <property type="molecule type" value="Genomic_DNA"/>
</dbReference>
<proteinExistence type="predicted"/>
<keyword evidence="1" id="KW-0812">Transmembrane</keyword>
<organism evidence="2">
    <name type="scientific">uncultured Eubacteriales bacterium</name>
    <dbReference type="NCBI Taxonomy" id="172733"/>
    <lineage>
        <taxon>Bacteria</taxon>
        <taxon>Bacillati</taxon>
        <taxon>Bacillota</taxon>
        <taxon>Clostridia</taxon>
        <taxon>Eubacteriales</taxon>
        <taxon>environmental samples</taxon>
    </lineage>
</organism>
<dbReference type="AlphaFoldDB" id="A0A212JHQ9"/>